<evidence type="ECO:0000313" key="3">
    <source>
        <dbReference type="Proteomes" id="UP001303889"/>
    </source>
</evidence>
<sequence>MQKVTLDDAPTQHPENGDSEVEVEAGESQNGEKKAKKPKRRTGKGKKRGTGFEEFFCDPPMTPAEYNEEQEIIYPSHRPFVDRIEECIQRFRARRRIGVDRDVVFSRYLFLGGIDSTTRQFQGTRNIGDDILDDATKGAVREMTADDVIQRGGDGNRNVRFYNPNYPEHWDVDFTGVTAGFLSEHLFKMAGSGLAEYRMGVEVVLNFLKYVDLHGVCPEYADDVKRAQRVCLQAMDETPVIKELLELVPGVFNTCLRILHCKPDEVDALDMGGLYESEIKDPTFARVSFSTSLGLLYGINRYPLRSRWTLVDTKEQSFEITAITFPTEETLAKYKAINKHLAAKFPNDIEPCGAITVRRVIVHDGWDNSMTETIPAEEAGVETQFIFEEKLLRLMRVGMKLTVGVCTLDSGVKFIKYVKAIRPSFHVFLPQELMFNYREPVPNDRPARSVHDREEDGGGGAGGDGDD</sequence>
<comment type="caution">
    <text evidence="2">The sequence shown here is derived from an EMBL/GenBank/DDBJ whole genome shotgun (WGS) entry which is preliminary data.</text>
</comment>
<feature type="region of interest" description="Disordered" evidence="1">
    <location>
        <begin position="440"/>
        <end position="467"/>
    </location>
</feature>
<feature type="compositionally biased region" description="Basic and acidic residues" evidence="1">
    <location>
        <begin position="441"/>
        <end position="456"/>
    </location>
</feature>
<evidence type="ECO:0000313" key="2">
    <source>
        <dbReference type="EMBL" id="KAK3900526.1"/>
    </source>
</evidence>
<evidence type="ECO:0000256" key="1">
    <source>
        <dbReference type="SAM" id="MobiDB-lite"/>
    </source>
</evidence>
<proteinExistence type="predicted"/>
<reference evidence="2" key="2">
    <citation type="submission" date="2023-05" db="EMBL/GenBank/DDBJ databases">
        <authorList>
            <consortium name="Lawrence Berkeley National Laboratory"/>
            <person name="Steindorff A."/>
            <person name="Hensen N."/>
            <person name="Bonometti L."/>
            <person name="Westerberg I."/>
            <person name="Brannstrom I.O."/>
            <person name="Guillou S."/>
            <person name="Cros-Aarteil S."/>
            <person name="Calhoun S."/>
            <person name="Haridas S."/>
            <person name="Kuo A."/>
            <person name="Mondo S."/>
            <person name="Pangilinan J."/>
            <person name="Riley R."/>
            <person name="Labutti K."/>
            <person name="Andreopoulos B."/>
            <person name="Lipzen A."/>
            <person name="Chen C."/>
            <person name="Yanf M."/>
            <person name="Daum C."/>
            <person name="Ng V."/>
            <person name="Clum A."/>
            <person name="Ohm R."/>
            <person name="Martin F."/>
            <person name="Silar P."/>
            <person name="Natvig D."/>
            <person name="Lalanne C."/>
            <person name="Gautier V."/>
            <person name="Ament-Velasquez S.L."/>
            <person name="Kruys A."/>
            <person name="Hutchinson M.I."/>
            <person name="Powell A.J."/>
            <person name="Barry K."/>
            <person name="Miller A.N."/>
            <person name="Grigoriev I.V."/>
            <person name="Debuchy R."/>
            <person name="Gladieux P."/>
            <person name="Thoren M.H."/>
            <person name="Johannesson H."/>
        </authorList>
    </citation>
    <scope>NUCLEOTIDE SEQUENCE</scope>
    <source>
        <strain evidence="2">CBS 103.79</strain>
    </source>
</reference>
<protein>
    <submittedName>
        <fullName evidence="2">Argonaute complex, subunit Arb1</fullName>
    </submittedName>
</protein>
<dbReference type="EMBL" id="MU855662">
    <property type="protein sequence ID" value="KAK3900526.1"/>
    <property type="molecule type" value="Genomic_DNA"/>
</dbReference>
<dbReference type="Pfam" id="PF09692">
    <property type="entry name" value="Arb1"/>
    <property type="match status" value="1"/>
</dbReference>
<dbReference type="AlphaFoldDB" id="A0AAN6MGP3"/>
<dbReference type="Proteomes" id="UP001303889">
    <property type="component" value="Unassembled WGS sequence"/>
</dbReference>
<feature type="region of interest" description="Disordered" evidence="1">
    <location>
        <begin position="1"/>
        <end position="61"/>
    </location>
</feature>
<gene>
    <name evidence="2" type="ORF">C8A05DRAFT_17170</name>
</gene>
<accession>A0AAN6MGP3</accession>
<dbReference type="GO" id="GO:0033167">
    <property type="term" value="C:ARC complex"/>
    <property type="evidence" value="ECO:0007669"/>
    <property type="project" value="InterPro"/>
</dbReference>
<organism evidence="2 3">
    <name type="scientific">Staphylotrichum tortipilum</name>
    <dbReference type="NCBI Taxonomy" id="2831512"/>
    <lineage>
        <taxon>Eukaryota</taxon>
        <taxon>Fungi</taxon>
        <taxon>Dikarya</taxon>
        <taxon>Ascomycota</taxon>
        <taxon>Pezizomycotina</taxon>
        <taxon>Sordariomycetes</taxon>
        <taxon>Sordariomycetidae</taxon>
        <taxon>Sordariales</taxon>
        <taxon>Chaetomiaceae</taxon>
        <taxon>Staphylotrichum</taxon>
    </lineage>
</organism>
<name>A0AAN6MGP3_9PEZI</name>
<reference evidence="2" key="1">
    <citation type="journal article" date="2023" name="Mol. Phylogenet. Evol.">
        <title>Genome-scale phylogeny and comparative genomics of the fungal order Sordariales.</title>
        <authorList>
            <person name="Hensen N."/>
            <person name="Bonometti L."/>
            <person name="Westerberg I."/>
            <person name="Brannstrom I.O."/>
            <person name="Guillou S."/>
            <person name="Cros-Aarteil S."/>
            <person name="Calhoun S."/>
            <person name="Haridas S."/>
            <person name="Kuo A."/>
            <person name="Mondo S."/>
            <person name="Pangilinan J."/>
            <person name="Riley R."/>
            <person name="LaButti K."/>
            <person name="Andreopoulos B."/>
            <person name="Lipzen A."/>
            <person name="Chen C."/>
            <person name="Yan M."/>
            <person name="Daum C."/>
            <person name="Ng V."/>
            <person name="Clum A."/>
            <person name="Steindorff A."/>
            <person name="Ohm R.A."/>
            <person name="Martin F."/>
            <person name="Silar P."/>
            <person name="Natvig D.O."/>
            <person name="Lalanne C."/>
            <person name="Gautier V."/>
            <person name="Ament-Velasquez S.L."/>
            <person name="Kruys A."/>
            <person name="Hutchinson M.I."/>
            <person name="Powell A.J."/>
            <person name="Barry K."/>
            <person name="Miller A.N."/>
            <person name="Grigoriev I.V."/>
            <person name="Debuchy R."/>
            <person name="Gladieux P."/>
            <person name="Hiltunen Thoren M."/>
            <person name="Johannesson H."/>
        </authorList>
    </citation>
    <scope>NUCLEOTIDE SEQUENCE</scope>
    <source>
        <strain evidence="2">CBS 103.79</strain>
    </source>
</reference>
<dbReference type="InterPro" id="IPR018606">
    <property type="entry name" value="Arb1"/>
</dbReference>
<feature type="compositionally biased region" description="Gly residues" evidence="1">
    <location>
        <begin position="458"/>
        <end position="467"/>
    </location>
</feature>
<keyword evidence="3" id="KW-1185">Reference proteome</keyword>
<feature type="compositionally biased region" description="Basic residues" evidence="1">
    <location>
        <begin position="34"/>
        <end position="49"/>
    </location>
</feature>
<dbReference type="GO" id="GO:0031047">
    <property type="term" value="P:regulatory ncRNA-mediated gene silencing"/>
    <property type="evidence" value="ECO:0007669"/>
    <property type="project" value="InterPro"/>
</dbReference>